<dbReference type="PANTHER" id="PTHR37701">
    <property type="entry name" value="METHYL-CPG-BINDING DOMAIN-CONTAINING PROTEIN 8"/>
    <property type="match status" value="1"/>
</dbReference>
<dbReference type="SMART" id="SM00355">
    <property type="entry name" value="ZnF_C2H2"/>
    <property type="match status" value="2"/>
</dbReference>
<evidence type="ECO:0000256" key="7">
    <source>
        <dbReference type="SAM" id="MobiDB-lite"/>
    </source>
</evidence>
<keyword evidence="5" id="KW-0539">Nucleus</keyword>
<dbReference type="PANTHER" id="PTHR37701:SF16">
    <property type="entry name" value="METHYL-CPG-BINDING DOMAIN-CONTAINING PROTEIN 8"/>
    <property type="match status" value="1"/>
</dbReference>
<keyword evidence="2" id="KW-0805">Transcription regulation</keyword>
<protein>
    <recommendedName>
        <fullName evidence="12">Methyl-CpG-binding domain-containing protein 8</fullName>
    </recommendedName>
</protein>
<feature type="compositionally biased region" description="Polar residues" evidence="7">
    <location>
        <begin position="732"/>
        <end position="748"/>
    </location>
</feature>
<evidence type="ECO:0000256" key="4">
    <source>
        <dbReference type="ARBA" id="ARBA00023163"/>
    </source>
</evidence>
<evidence type="ECO:0000313" key="10">
    <source>
        <dbReference type="EMBL" id="RLM61943.1"/>
    </source>
</evidence>
<evidence type="ECO:0000259" key="9">
    <source>
        <dbReference type="PROSITE" id="PS50982"/>
    </source>
</evidence>
<feature type="region of interest" description="Disordered" evidence="7">
    <location>
        <begin position="107"/>
        <end position="142"/>
    </location>
</feature>
<keyword evidence="6" id="KW-0863">Zinc-finger</keyword>
<evidence type="ECO:0000256" key="6">
    <source>
        <dbReference type="PROSITE-ProRule" id="PRU00042"/>
    </source>
</evidence>
<feature type="domain" description="MBD" evidence="9">
    <location>
        <begin position="196"/>
        <end position="269"/>
    </location>
</feature>
<feature type="region of interest" description="Disordered" evidence="7">
    <location>
        <begin position="57"/>
        <end position="93"/>
    </location>
</feature>
<dbReference type="STRING" id="4540.A0A3L6PQ37"/>
<proteinExistence type="predicted"/>
<evidence type="ECO:0000256" key="3">
    <source>
        <dbReference type="ARBA" id="ARBA00023125"/>
    </source>
</evidence>
<evidence type="ECO:0000256" key="2">
    <source>
        <dbReference type="ARBA" id="ARBA00023015"/>
    </source>
</evidence>
<dbReference type="InterPro" id="IPR001739">
    <property type="entry name" value="Methyl_CpG_DNA-bd"/>
</dbReference>
<dbReference type="PROSITE" id="PS50982">
    <property type="entry name" value="MBD"/>
    <property type="match status" value="1"/>
</dbReference>
<accession>A0A3L6PQ37</accession>
<feature type="region of interest" description="Disordered" evidence="7">
    <location>
        <begin position="407"/>
        <end position="501"/>
    </location>
</feature>
<feature type="compositionally biased region" description="Polar residues" evidence="7">
    <location>
        <begin position="407"/>
        <end position="416"/>
    </location>
</feature>
<keyword evidence="6" id="KW-0862">Zinc</keyword>
<keyword evidence="4" id="KW-0804">Transcription</keyword>
<evidence type="ECO:0000259" key="8">
    <source>
        <dbReference type="PROSITE" id="PS50157"/>
    </source>
</evidence>
<evidence type="ECO:0000256" key="5">
    <source>
        <dbReference type="ARBA" id="ARBA00023242"/>
    </source>
</evidence>
<sequence>MATELLPVVDLRTLSQSDLDALAAASAHALAPRSCPDADPLPPLTIDRAVFNESAGSRKQTFSRLRLGTAAASSSSSPSPPARPASAQPSTTRSDLVACHLRRLFVPDDPSLPSPPEPQTLALTVTSSPSPPPDPDRETTNTKGVSVDLVRLAGMVDPYDAELRRRTAGMASETELQGFIASVAGKWLSQRQRRKYVDASFFGDHLPRGWRLQLGLKRKGGTIWVHCFSYVSPKGNQFSTCKEVSAYLMSLLGYPEVKSVTNQYESTGQIYLCANNGADNVLGSQDQIGSGVDKPNILPVASLSCEKCNLTFCDRTAYEQHHFSCHEMSAKRRRTGKFGEPVVGKDGKFECPTCQKTFEEESQYFGHVGSHARYQRLTPEAFFDKATSGRVMNGSLAEVSFTLQELTESPGQNNKVSDGEAGFQHHNHSNEHGDNNSTVTELFSKNCSDNFIGPNKAQSRPEEIHPIIDDPSVSRYPSDTGHADVTIPKRASNTSHQSESNTNGFAGATFFNGQLGSYHVARPTAFGTANHYQDRIVDHGMAAPKHADNNTVKARDVNLNSSLDTISFPIASANNETSAPLNEVNRSSITAKYFCGSFNNNDGASSTSSCSGSTNKISSSVGTVNKTSAVASRCFDPSYGPYGHDHGAVKANHFASKNNTTVYQANLGTEPVYPVATKADYLVSRPVQTKNSGKELTSNTKEQMDNVKNRTSKEAGFGNEAHNRTFTGGITDRGSAQFNNSFTHIKPNSSSRSSLPQSNTLAAGNFIKGSGSDVNCMKGSLTNRGDANFMKGPFVNRPINNNEPNVPMLEVMGKSNNEMQNHYNDCVPGCDPHAASRTSRNVNGLMSTQANFAGMSSAVQSVGDVPLSSTTQDQCDLQLGFGAQKQRIFSSHGEFKSAATGSPQLGSNARNNSLPTGSPQFGSMDGPNPHSSGTPQFGGFARSNSVPAAPSQLGSIARPNYLHSAESSQFASMVQPNSITPAPSQFGREGRPDSVPNAQPSQFRSMAGPNSVPPAQSSQFGSMARLNSVSPEPSQFFGSVARPNSAAPVESSQFGSMSRPNSAHPAVSSQFGNMPIQNFVSTSEPTLVLGYAPQMGSVPPPSVQLGWDSSLPRMVTGGMVTCVCIWCNNQFHHFGPVDGQQAGSFGFICPACKDRMSGRHNMPNNGSWQP</sequence>
<dbReference type="Pfam" id="PF01429">
    <property type="entry name" value="MBD"/>
    <property type="match status" value="1"/>
</dbReference>
<feature type="compositionally biased region" description="Polar residues" evidence="7">
    <location>
        <begin position="491"/>
        <end position="501"/>
    </location>
</feature>
<dbReference type="InterPro" id="IPR037472">
    <property type="entry name" value="MBD8"/>
</dbReference>
<feature type="compositionally biased region" description="Polar residues" evidence="7">
    <location>
        <begin position="899"/>
        <end position="921"/>
    </location>
</feature>
<feature type="compositionally biased region" description="Basic and acidic residues" evidence="7">
    <location>
        <begin position="459"/>
        <end position="468"/>
    </location>
</feature>
<dbReference type="PROSITE" id="PS50157">
    <property type="entry name" value="ZINC_FINGER_C2H2_2"/>
    <property type="match status" value="1"/>
</dbReference>
<feature type="region of interest" description="Disordered" evidence="7">
    <location>
        <begin position="1047"/>
        <end position="1066"/>
    </location>
</feature>
<keyword evidence="3" id="KW-0238">DNA-binding</keyword>
<dbReference type="EMBL" id="PQIB02000016">
    <property type="protein sequence ID" value="RLM61943.1"/>
    <property type="molecule type" value="Genomic_DNA"/>
</dbReference>
<name>A0A3L6PQ37_PANMI</name>
<dbReference type="GO" id="GO:0003677">
    <property type="term" value="F:DNA binding"/>
    <property type="evidence" value="ECO:0007669"/>
    <property type="project" value="UniProtKB-KW"/>
</dbReference>
<feature type="region of interest" description="Disordered" evidence="7">
    <location>
        <begin position="732"/>
        <end position="757"/>
    </location>
</feature>
<feature type="domain" description="C2H2-type" evidence="8">
    <location>
        <begin position="349"/>
        <end position="376"/>
    </location>
</feature>
<feature type="compositionally biased region" description="Polar residues" evidence="7">
    <location>
        <begin position="1050"/>
        <end position="1066"/>
    </location>
</feature>
<keyword evidence="6" id="KW-0479">Metal-binding</keyword>
<feature type="region of interest" description="Disordered" evidence="7">
    <location>
        <begin position="893"/>
        <end position="949"/>
    </location>
</feature>
<dbReference type="PROSITE" id="PS00028">
    <property type="entry name" value="ZINC_FINGER_C2H2_1"/>
    <property type="match status" value="2"/>
</dbReference>
<comment type="subcellular location">
    <subcellularLocation>
        <location evidence="1">Nucleus</location>
    </subcellularLocation>
</comment>
<gene>
    <name evidence="10" type="ORF">C2845_PM14G17420</name>
</gene>
<organism evidence="10 11">
    <name type="scientific">Panicum miliaceum</name>
    <name type="common">Proso millet</name>
    <name type="synonym">Broomcorn millet</name>
    <dbReference type="NCBI Taxonomy" id="4540"/>
    <lineage>
        <taxon>Eukaryota</taxon>
        <taxon>Viridiplantae</taxon>
        <taxon>Streptophyta</taxon>
        <taxon>Embryophyta</taxon>
        <taxon>Tracheophyta</taxon>
        <taxon>Spermatophyta</taxon>
        <taxon>Magnoliopsida</taxon>
        <taxon>Liliopsida</taxon>
        <taxon>Poales</taxon>
        <taxon>Poaceae</taxon>
        <taxon>PACMAD clade</taxon>
        <taxon>Panicoideae</taxon>
        <taxon>Panicodae</taxon>
        <taxon>Paniceae</taxon>
        <taxon>Panicinae</taxon>
        <taxon>Panicum</taxon>
        <taxon>Panicum sect. Panicum</taxon>
    </lineage>
</organism>
<dbReference type="InterPro" id="IPR013087">
    <property type="entry name" value="Znf_C2H2_type"/>
</dbReference>
<evidence type="ECO:0008006" key="12">
    <source>
        <dbReference type="Google" id="ProtNLM"/>
    </source>
</evidence>
<dbReference type="GO" id="GO:0005634">
    <property type="term" value="C:nucleus"/>
    <property type="evidence" value="ECO:0007669"/>
    <property type="project" value="UniProtKB-SubCell"/>
</dbReference>
<dbReference type="Gene3D" id="3.30.160.60">
    <property type="entry name" value="Classic Zinc Finger"/>
    <property type="match status" value="1"/>
</dbReference>
<comment type="caution">
    <text evidence="10">The sequence shown here is derived from an EMBL/GenBank/DDBJ whole genome shotgun (WGS) entry which is preliminary data.</text>
</comment>
<feature type="region of interest" description="Disordered" evidence="7">
    <location>
        <begin position="981"/>
        <end position="1019"/>
    </location>
</feature>
<dbReference type="AlphaFoldDB" id="A0A3L6PQ37"/>
<keyword evidence="11" id="KW-1185">Reference proteome</keyword>
<dbReference type="Proteomes" id="UP000275267">
    <property type="component" value="Unassembled WGS sequence"/>
</dbReference>
<dbReference type="SUPFAM" id="SSF54171">
    <property type="entry name" value="DNA-binding domain"/>
    <property type="match status" value="1"/>
</dbReference>
<dbReference type="OrthoDB" id="1893318at2759"/>
<reference evidence="11" key="1">
    <citation type="journal article" date="2019" name="Nat. Commun.">
        <title>The genome of broomcorn millet.</title>
        <authorList>
            <person name="Zou C."/>
            <person name="Miki D."/>
            <person name="Li D."/>
            <person name="Tang Q."/>
            <person name="Xiao L."/>
            <person name="Rajput S."/>
            <person name="Deng P."/>
            <person name="Jia W."/>
            <person name="Huang R."/>
            <person name="Zhang M."/>
            <person name="Sun Y."/>
            <person name="Hu J."/>
            <person name="Fu X."/>
            <person name="Schnable P.S."/>
            <person name="Li F."/>
            <person name="Zhang H."/>
            <person name="Feng B."/>
            <person name="Zhu X."/>
            <person name="Liu R."/>
            <person name="Schnable J.C."/>
            <person name="Zhu J.-K."/>
            <person name="Zhang H."/>
        </authorList>
    </citation>
    <scope>NUCLEOTIDE SEQUENCE [LARGE SCALE GENOMIC DNA]</scope>
</reference>
<feature type="compositionally biased region" description="Polar residues" evidence="7">
    <location>
        <begin position="435"/>
        <end position="449"/>
    </location>
</feature>
<dbReference type="GO" id="GO:0008270">
    <property type="term" value="F:zinc ion binding"/>
    <property type="evidence" value="ECO:0007669"/>
    <property type="project" value="UniProtKB-KW"/>
</dbReference>
<evidence type="ECO:0000256" key="1">
    <source>
        <dbReference type="ARBA" id="ARBA00004123"/>
    </source>
</evidence>
<dbReference type="InterPro" id="IPR016177">
    <property type="entry name" value="DNA-bd_dom_sf"/>
</dbReference>
<evidence type="ECO:0000313" key="11">
    <source>
        <dbReference type="Proteomes" id="UP000275267"/>
    </source>
</evidence>